<name>A0A9X0CQQ0_9CNID</name>
<proteinExistence type="predicted"/>
<evidence type="ECO:0000313" key="2">
    <source>
        <dbReference type="Proteomes" id="UP001163046"/>
    </source>
</evidence>
<reference evidence="1" key="1">
    <citation type="submission" date="2023-01" db="EMBL/GenBank/DDBJ databases">
        <title>Genome assembly of the deep-sea coral Lophelia pertusa.</title>
        <authorList>
            <person name="Herrera S."/>
            <person name="Cordes E."/>
        </authorList>
    </citation>
    <scope>NUCLEOTIDE SEQUENCE</scope>
    <source>
        <strain evidence="1">USNM1676648</strain>
        <tissue evidence="1">Polyp</tissue>
    </source>
</reference>
<sequence length="61" mass="6935">LRGNGYINVQERFKMYTDLIISMGVFADRDENGIQINTDALLGLEMVGEVIYNVDVQVQVR</sequence>
<feature type="non-terminal residue" evidence="1">
    <location>
        <position position="1"/>
    </location>
</feature>
<protein>
    <submittedName>
        <fullName evidence="1">Uncharacterized protein</fullName>
    </submittedName>
</protein>
<organism evidence="1 2">
    <name type="scientific">Desmophyllum pertusum</name>
    <dbReference type="NCBI Taxonomy" id="174260"/>
    <lineage>
        <taxon>Eukaryota</taxon>
        <taxon>Metazoa</taxon>
        <taxon>Cnidaria</taxon>
        <taxon>Anthozoa</taxon>
        <taxon>Hexacorallia</taxon>
        <taxon>Scleractinia</taxon>
        <taxon>Caryophylliina</taxon>
        <taxon>Caryophylliidae</taxon>
        <taxon>Desmophyllum</taxon>
    </lineage>
</organism>
<keyword evidence="2" id="KW-1185">Reference proteome</keyword>
<evidence type="ECO:0000313" key="1">
    <source>
        <dbReference type="EMBL" id="KAJ7370753.1"/>
    </source>
</evidence>
<dbReference type="EMBL" id="MU826857">
    <property type="protein sequence ID" value="KAJ7370753.1"/>
    <property type="molecule type" value="Genomic_DNA"/>
</dbReference>
<dbReference type="AlphaFoldDB" id="A0A9X0CQQ0"/>
<dbReference type="Proteomes" id="UP001163046">
    <property type="component" value="Unassembled WGS sequence"/>
</dbReference>
<comment type="caution">
    <text evidence="1">The sequence shown here is derived from an EMBL/GenBank/DDBJ whole genome shotgun (WGS) entry which is preliminary data.</text>
</comment>
<gene>
    <name evidence="1" type="ORF">OS493_030183</name>
</gene>
<accession>A0A9X0CQQ0</accession>